<protein>
    <submittedName>
        <fullName evidence="2">Uncharacterized protein</fullName>
    </submittedName>
</protein>
<gene>
    <name evidence="2" type="ORF">KZ820_20940</name>
</gene>
<comment type="caution">
    <text evidence="2">The sequence shown here is derived from an EMBL/GenBank/DDBJ whole genome shotgun (WGS) entry which is preliminary data.</text>
</comment>
<reference evidence="2 3" key="1">
    <citation type="submission" date="2021-07" db="EMBL/GenBank/DDBJ databases">
        <title>Sphingomonas sp.</title>
        <authorList>
            <person name="Feng G."/>
            <person name="Li J."/>
            <person name="Pan M."/>
        </authorList>
    </citation>
    <scope>NUCLEOTIDE SEQUENCE [LARGE SCALE GENOMIC DNA]</scope>
    <source>
        <strain evidence="2 3">RRHST34</strain>
    </source>
</reference>
<evidence type="ECO:0000256" key="1">
    <source>
        <dbReference type="SAM" id="Coils"/>
    </source>
</evidence>
<proteinExistence type="predicted"/>
<feature type="coiled-coil region" evidence="1">
    <location>
        <begin position="5"/>
        <end position="32"/>
    </location>
</feature>
<evidence type="ECO:0000313" key="2">
    <source>
        <dbReference type="EMBL" id="MBW6533216.1"/>
    </source>
</evidence>
<organism evidence="2 3">
    <name type="scientific">Sphingomonas citri</name>
    <dbReference type="NCBI Taxonomy" id="2862499"/>
    <lineage>
        <taxon>Bacteria</taxon>
        <taxon>Pseudomonadati</taxon>
        <taxon>Pseudomonadota</taxon>
        <taxon>Alphaproteobacteria</taxon>
        <taxon>Sphingomonadales</taxon>
        <taxon>Sphingomonadaceae</taxon>
        <taxon>Sphingomonas</taxon>
    </lineage>
</organism>
<keyword evidence="3" id="KW-1185">Reference proteome</keyword>
<name>A0ABS7BUE6_9SPHN</name>
<dbReference type="RefSeq" id="WP_219750739.1">
    <property type="nucleotide sequence ID" value="NZ_JAHXZN010000016.1"/>
</dbReference>
<sequence>MPKLVMHIDDRIEMLEREYRAWERLYDRRQEAKDAINWNLMTPADRRAAEAYDERIIEDGAFIWCELDHVRHWHNEQLW</sequence>
<keyword evidence="1" id="KW-0175">Coiled coil</keyword>
<evidence type="ECO:0000313" key="3">
    <source>
        <dbReference type="Proteomes" id="UP000759103"/>
    </source>
</evidence>
<dbReference type="EMBL" id="JAHXZN010000016">
    <property type="protein sequence ID" value="MBW6533216.1"/>
    <property type="molecule type" value="Genomic_DNA"/>
</dbReference>
<accession>A0ABS7BUE6</accession>
<dbReference type="Proteomes" id="UP000759103">
    <property type="component" value="Unassembled WGS sequence"/>
</dbReference>